<accession>A0AAX2GX90</accession>
<reference evidence="5 7" key="2">
    <citation type="submission" date="2017-06" db="EMBL/GenBank/DDBJ databases">
        <authorList>
            <consortium name="Pathogen Informatics"/>
        </authorList>
    </citation>
    <scope>NUCLEOTIDE SEQUENCE [LARGE SCALE GENOMIC DNA]</scope>
    <source>
        <strain evidence="5 7">NCTC12947</strain>
    </source>
</reference>
<evidence type="ECO:0000259" key="3">
    <source>
        <dbReference type="Pfam" id="PF00881"/>
    </source>
</evidence>
<keyword evidence="6" id="KW-1185">Reference proteome</keyword>
<organism evidence="5 7">
    <name type="scientific">Capnocytophaga haemolytica</name>
    <dbReference type="NCBI Taxonomy" id="45243"/>
    <lineage>
        <taxon>Bacteria</taxon>
        <taxon>Pseudomonadati</taxon>
        <taxon>Bacteroidota</taxon>
        <taxon>Flavobacteriia</taxon>
        <taxon>Flavobacteriales</taxon>
        <taxon>Flavobacteriaceae</taxon>
        <taxon>Capnocytophaga</taxon>
    </lineage>
</organism>
<dbReference type="PANTHER" id="PTHR43673:SF10">
    <property type="entry name" value="NADH DEHYDROGENASE_NAD(P)H NITROREDUCTASE XCC3605-RELATED"/>
    <property type="match status" value="1"/>
</dbReference>
<gene>
    <name evidence="5" type="primary">drgA</name>
    <name evidence="4" type="ORF">AXF12_03375</name>
    <name evidence="5" type="ORF">SAMEA44541418_01064</name>
</gene>
<dbReference type="Gene3D" id="3.40.109.10">
    <property type="entry name" value="NADH Oxidase"/>
    <property type="match status" value="1"/>
</dbReference>
<dbReference type="GO" id="GO:0016491">
    <property type="term" value="F:oxidoreductase activity"/>
    <property type="evidence" value="ECO:0007669"/>
    <property type="project" value="UniProtKB-KW"/>
</dbReference>
<dbReference type="InterPro" id="IPR000415">
    <property type="entry name" value="Nitroreductase-like"/>
</dbReference>
<sequence length="241" mass="27809">MNSLKEILEFRRAVRHYSDQPIDAEVVKQCAEEAVLAPTSSNMQLYEMYHIVNKQLLAQMVPACLDQESVETAEQLVVFVTRQDKYKEHCKALLAAEVENVRRNSPPKKQEKRIKRWEQYYGKFLPFVYARAFGFLGWLRKGLALGVSLFRPMMTQVSEGDIRVVVHKSCALVAQTFMLAMAEKGYDTCPLEGFDARRVRKLLNLPYGTEINMVISCGIREDKGVWGDRVRLPIEELYKRV</sequence>
<feature type="domain" description="Nitroreductase" evidence="3">
    <location>
        <begin position="9"/>
        <end position="218"/>
    </location>
</feature>
<dbReference type="InterPro" id="IPR029479">
    <property type="entry name" value="Nitroreductase"/>
</dbReference>
<evidence type="ECO:0000256" key="2">
    <source>
        <dbReference type="ARBA" id="ARBA00023002"/>
    </source>
</evidence>
<evidence type="ECO:0000256" key="1">
    <source>
        <dbReference type="ARBA" id="ARBA00007118"/>
    </source>
</evidence>
<dbReference type="PANTHER" id="PTHR43673">
    <property type="entry name" value="NAD(P)H NITROREDUCTASE YDGI-RELATED"/>
    <property type="match status" value="1"/>
</dbReference>
<dbReference type="AlphaFoldDB" id="A0AAX2GX90"/>
<evidence type="ECO:0000313" key="4">
    <source>
        <dbReference type="EMBL" id="AMD84647.1"/>
    </source>
</evidence>
<evidence type="ECO:0000313" key="5">
    <source>
        <dbReference type="EMBL" id="SNV08696.1"/>
    </source>
</evidence>
<reference evidence="4 6" key="1">
    <citation type="submission" date="2016-02" db="EMBL/GenBank/DDBJ databases">
        <authorList>
            <person name="Holder M.E."/>
            <person name="Ajami N.J."/>
            <person name="Petrosino J.F."/>
        </authorList>
    </citation>
    <scope>NUCLEOTIDE SEQUENCE [LARGE SCALE GENOMIC DNA]</scope>
    <source>
        <strain evidence="4 6">CCUG 32990</strain>
    </source>
</reference>
<name>A0AAX2GX90_9FLAO</name>
<dbReference type="RefSeq" id="WP_066428324.1">
    <property type="nucleotide sequence ID" value="NZ_CP014227.1"/>
</dbReference>
<dbReference type="Proteomes" id="UP000065822">
    <property type="component" value="Chromosome"/>
</dbReference>
<dbReference type="KEGG" id="chg:AXF12_03375"/>
<evidence type="ECO:0000313" key="6">
    <source>
        <dbReference type="Proteomes" id="UP000065822"/>
    </source>
</evidence>
<comment type="similarity">
    <text evidence="1">Belongs to the nitroreductase family.</text>
</comment>
<evidence type="ECO:0000313" key="7">
    <source>
        <dbReference type="Proteomes" id="UP000215539"/>
    </source>
</evidence>
<dbReference type="Proteomes" id="UP000215539">
    <property type="component" value="Chromosome 1"/>
</dbReference>
<dbReference type="Pfam" id="PF00881">
    <property type="entry name" value="Nitroreductase"/>
    <property type="match status" value="1"/>
</dbReference>
<dbReference type="EMBL" id="CP014227">
    <property type="protein sequence ID" value="AMD84647.1"/>
    <property type="molecule type" value="Genomic_DNA"/>
</dbReference>
<dbReference type="SUPFAM" id="SSF55469">
    <property type="entry name" value="FMN-dependent nitroreductase-like"/>
    <property type="match status" value="1"/>
</dbReference>
<dbReference type="EMBL" id="LT906449">
    <property type="protein sequence ID" value="SNV08696.1"/>
    <property type="molecule type" value="Genomic_DNA"/>
</dbReference>
<proteinExistence type="inferred from homology"/>
<keyword evidence="2" id="KW-0560">Oxidoreductase</keyword>
<protein>
    <submittedName>
        <fullName evidence="5">Malonic semialdehyde reductase</fullName>
    </submittedName>
    <submittedName>
        <fullName evidence="4">Nitroreductase</fullName>
    </submittedName>
</protein>